<evidence type="ECO:0000313" key="1">
    <source>
        <dbReference type="EMBL" id="TXL71722.1"/>
    </source>
</evidence>
<protein>
    <submittedName>
        <fullName evidence="1">Uncharacterized protein</fullName>
    </submittedName>
</protein>
<dbReference type="AlphaFoldDB" id="A0A5C8PD95"/>
<dbReference type="RefSeq" id="WP_147850481.1">
    <property type="nucleotide sequence ID" value="NZ_VDUZ01000040.1"/>
</dbReference>
<organism evidence="1 2">
    <name type="scientific">Vineibacter terrae</name>
    <dbReference type="NCBI Taxonomy" id="2586908"/>
    <lineage>
        <taxon>Bacteria</taxon>
        <taxon>Pseudomonadati</taxon>
        <taxon>Pseudomonadota</taxon>
        <taxon>Alphaproteobacteria</taxon>
        <taxon>Hyphomicrobiales</taxon>
        <taxon>Vineibacter</taxon>
    </lineage>
</organism>
<keyword evidence="2" id="KW-1185">Reference proteome</keyword>
<comment type="caution">
    <text evidence="1">The sequence shown here is derived from an EMBL/GenBank/DDBJ whole genome shotgun (WGS) entry which is preliminary data.</text>
</comment>
<dbReference type="EMBL" id="VDUZ01000040">
    <property type="protein sequence ID" value="TXL71722.1"/>
    <property type="molecule type" value="Genomic_DNA"/>
</dbReference>
<gene>
    <name evidence="1" type="ORF">FHP25_28960</name>
</gene>
<name>A0A5C8PD95_9HYPH</name>
<reference evidence="1 2" key="1">
    <citation type="submission" date="2019-06" db="EMBL/GenBank/DDBJ databases">
        <title>New taxonomy in bacterial strain CC-CFT640, isolated from vineyard.</title>
        <authorList>
            <person name="Lin S.-Y."/>
            <person name="Tsai C.-F."/>
            <person name="Young C.-C."/>
        </authorList>
    </citation>
    <scope>NUCLEOTIDE SEQUENCE [LARGE SCALE GENOMIC DNA]</scope>
    <source>
        <strain evidence="1 2">CC-CFT640</strain>
    </source>
</reference>
<dbReference type="Proteomes" id="UP000321638">
    <property type="component" value="Unassembled WGS sequence"/>
</dbReference>
<proteinExistence type="predicted"/>
<evidence type="ECO:0000313" key="2">
    <source>
        <dbReference type="Proteomes" id="UP000321638"/>
    </source>
</evidence>
<accession>A0A5C8PD95</accession>
<dbReference type="OrthoDB" id="7376381at2"/>
<sequence length="223" mass="22504">MNEIPSSAVTAAYAVLTTSTEAGVGAMAASGIAGSATDAGGFDRADLLALDDAPLDLLLRAIGLVEIAPRPDVPIYAAESPGDWCGVAHDAVRLARLSVPGMDLVFDGAGAGVHMAAGVDFVADPADMLAGAASLADPLVALGPLGAEEAASFPPGHHDAPVHVDVVADDVAADDAARIDLGAPDVRAPELSWLAAVNDHGLHVGEAWAWSDLKGGYVFDHYV</sequence>